<reference evidence="7 8" key="1">
    <citation type="submission" date="2014-07" db="EMBL/GenBank/DDBJ databases">
        <authorList>
            <person name="Zhang J.E."/>
            <person name="Yang H."/>
            <person name="Guo J."/>
            <person name="Deng Z."/>
            <person name="Luo H."/>
            <person name="Luo M."/>
            <person name="Zhao B."/>
        </authorList>
    </citation>
    <scope>NUCLEOTIDE SEQUENCE [LARGE SCALE GENOMIC DNA]</scope>
    <source>
        <strain evidence="7 8">1CP</strain>
    </source>
</reference>
<evidence type="ECO:0000256" key="3">
    <source>
        <dbReference type="ARBA" id="ARBA00023125"/>
    </source>
</evidence>
<dbReference type="PANTHER" id="PTHR30346">
    <property type="entry name" value="TRANSCRIPTIONAL DUAL REGULATOR HCAR-RELATED"/>
    <property type="match status" value="1"/>
</dbReference>
<keyword evidence="4" id="KW-0010">Activator</keyword>
<proteinExistence type="inferred from homology"/>
<evidence type="ECO:0000259" key="6">
    <source>
        <dbReference type="PROSITE" id="PS50931"/>
    </source>
</evidence>
<accession>A0A1B1K8N2</accession>
<dbReference type="InterPro" id="IPR036388">
    <property type="entry name" value="WH-like_DNA-bd_sf"/>
</dbReference>
<dbReference type="AlphaFoldDB" id="A0A1B1K8N2"/>
<dbReference type="EMBL" id="CP009111">
    <property type="protein sequence ID" value="ANS28982.1"/>
    <property type="molecule type" value="Genomic_DNA"/>
</dbReference>
<evidence type="ECO:0000256" key="4">
    <source>
        <dbReference type="ARBA" id="ARBA00023159"/>
    </source>
</evidence>
<comment type="similarity">
    <text evidence="1">Belongs to the LysR transcriptional regulatory family.</text>
</comment>
<name>A0A1B1K8N2_RHOOP</name>
<dbReference type="Pfam" id="PF00126">
    <property type="entry name" value="HTH_1"/>
    <property type="match status" value="1"/>
</dbReference>
<dbReference type="PRINTS" id="PR00039">
    <property type="entry name" value="HTHLYSR"/>
</dbReference>
<dbReference type="GO" id="GO:0003677">
    <property type="term" value="F:DNA binding"/>
    <property type="evidence" value="ECO:0007669"/>
    <property type="project" value="UniProtKB-KW"/>
</dbReference>
<evidence type="ECO:0000256" key="2">
    <source>
        <dbReference type="ARBA" id="ARBA00023015"/>
    </source>
</evidence>
<feature type="domain" description="HTH lysR-type" evidence="6">
    <location>
        <begin position="14"/>
        <end position="71"/>
    </location>
</feature>
<dbReference type="Gene3D" id="3.40.190.10">
    <property type="entry name" value="Periplasmic binding protein-like II"/>
    <property type="match status" value="2"/>
</dbReference>
<evidence type="ECO:0000313" key="7">
    <source>
        <dbReference type="EMBL" id="ANS28982.1"/>
    </source>
</evidence>
<organism evidence="7 8">
    <name type="scientific">Rhodococcus opacus</name>
    <name type="common">Nocardia opaca</name>
    <dbReference type="NCBI Taxonomy" id="37919"/>
    <lineage>
        <taxon>Bacteria</taxon>
        <taxon>Bacillati</taxon>
        <taxon>Actinomycetota</taxon>
        <taxon>Actinomycetes</taxon>
        <taxon>Mycobacteriales</taxon>
        <taxon>Nocardiaceae</taxon>
        <taxon>Rhodococcus</taxon>
    </lineage>
</organism>
<sequence length="300" mass="32784">MPLRPDLCLGVMSIELRHLRAAVAIAEAGSFTAAANALHITQPALTRTVQQLETSLGVRLFDRTSRALALTEDGAGFVEKVRVILGDLDSAVALYTNRSLVLGFSWLLPDPWAQQVIDDVEKNSRATVVPRRYDDPIAALNNATVDAAVVRRDVPGDEFVQHPLFEEQRIAAVSTASPLATRESIDWAEFGTLPLVINTLSGTTSEDLWPNHDGPVVTCSNFDDWLELIAADRGVGTVPEVARRRVTHRNVQFIPLVGAPPAVVRFVYRRNRATPLLRVLRDAAIRHSPPPGSATVGQRD</sequence>
<dbReference type="InterPro" id="IPR036390">
    <property type="entry name" value="WH_DNA-bd_sf"/>
</dbReference>
<evidence type="ECO:0000256" key="5">
    <source>
        <dbReference type="ARBA" id="ARBA00023163"/>
    </source>
</evidence>
<gene>
    <name evidence="7" type="ORF">R1CP_21530</name>
</gene>
<dbReference type="SUPFAM" id="SSF46785">
    <property type="entry name" value="Winged helix' DNA-binding domain"/>
    <property type="match status" value="1"/>
</dbReference>
<dbReference type="InterPro" id="IPR000847">
    <property type="entry name" value="LysR_HTH_N"/>
</dbReference>
<dbReference type="PROSITE" id="PS50931">
    <property type="entry name" value="HTH_LYSR"/>
    <property type="match status" value="1"/>
</dbReference>
<keyword evidence="2" id="KW-0805">Transcription regulation</keyword>
<evidence type="ECO:0000313" key="8">
    <source>
        <dbReference type="Proteomes" id="UP000186108"/>
    </source>
</evidence>
<dbReference type="GO" id="GO:0032993">
    <property type="term" value="C:protein-DNA complex"/>
    <property type="evidence" value="ECO:0007669"/>
    <property type="project" value="TreeGrafter"/>
</dbReference>
<evidence type="ECO:0000256" key="1">
    <source>
        <dbReference type="ARBA" id="ARBA00009437"/>
    </source>
</evidence>
<dbReference type="PATRIC" id="fig|37919.13.peg.4544"/>
<dbReference type="GO" id="GO:0003700">
    <property type="term" value="F:DNA-binding transcription factor activity"/>
    <property type="evidence" value="ECO:0007669"/>
    <property type="project" value="InterPro"/>
</dbReference>
<keyword evidence="5" id="KW-0804">Transcription</keyword>
<dbReference type="PANTHER" id="PTHR30346:SF28">
    <property type="entry name" value="HTH-TYPE TRANSCRIPTIONAL REGULATOR CYNR"/>
    <property type="match status" value="1"/>
</dbReference>
<dbReference type="Gene3D" id="1.10.10.10">
    <property type="entry name" value="Winged helix-like DNA-binding domain superfamily/Winged helix DNA-binding domain"/>
    <property type="match status" value="1"/>
</dbReference>
<dbReference type="Proteomes" id="UP000186108">
    <property type="component" value="Chromosome"/>
</dbReference>
<protein>
    <submittedName>
        <fullName evidence="7">LysR family transcriptional regulator</fullName>
    </submittedName>
</protein>
<dbReference type="InterPro" id="IPR005119">
    <property type="entry name" value="LysR_subst-bd"/>
</dbReference>
<dbReference type="FunFam" id="1.10.10.10:FF:000001">
    <property type="entry name" value="LysR family transcriptional regulator"/>
    <property type="match status" value="1"/>
</dbReference>
<dbReference type="Pfam" id="PF03466">
    <property type="entry name" value="LysR_substrate"/>
    <property type="match status" value="1"/>
</dbReference>
<dbReference type="SUPFAM" id="SSF53850">
    <property type="entry name" value="Periplasmic binding protein-like II"/>
    <property type="match status" value="1"/>
</dbReference>
<dbReference type="CDD" id="cd05466">
    <property type="entry name" value="PBP2_LTTR_substrate"/>
    <property type="match status" value="1"/>
</dbReference>
<keyword evidence="3" id="KW-0238">DNA-binding</keyword>